<organism evidence="5 6">
    <name type="scientific">Fusarium langsethiae</name>
    <dbReference type="NCBI Taxonomy" id="179993"/>
    <lineage>
        <taxon>Eukaryota</taxon>
        <taxon>Fungi</taxon>
        <taxon>Dikarya</taxon>
        <taxon>Ascomycota</taxon>
        <taxon>Pezizomycotina</taxon>
        <taxon>Sordariomycetes</taxon>
        <taxon>Hypocreomycetidae</taxon>
        <taxon>Hypocreales</taxon>
        <taxon>Nectriaceae</taxon>
        <taxon>Fusarium</taxon>
    </lineage>
</organism>
<evidence type="ECO:0000256" key="2">
    <source>
        <dbReference type="SAM" id="MobiDB-lite"/>
    </source>
</evidence>
<reference evidence="5 6" key="1">
    <citation type="submission" date="2015-04" db="EMBL/GenBank/DDBJ databases">
        <title>The draft genome sequence of Fusarium langsethiae, a T-2/HT-2 mycotoxin producer.</title>
        <authorList>
            <person name="Lysoe E."/>
            <person name="Divon H.H."/>
            <person name="Terzi V."/>
            <person name="Orru L."/>
            <person name="Lamontanara A."/>
            <person name="Kolseth A.-K."/>
            <person name="Frandsen R.J."/>
            <person name="Nielsen K."/>
            <person name="Thrane U."/>
        </authorList>
    </citation>
    <scope>NUCLEOTIDE SEQUENCE [LARGE SCALE GENOMIC DNA]</scope>
    <source>
        <strain evidence="5 6">Fl201059</strain>
    </source>
</reference>
<feature type="region of interest" description="Disordered" evidence="2">
    <location>
        <begin position="79"/>
        <end position="114"/>
    </location>
</feature>
<dbReference type="InterPro" id="IPR008979">
    <property type="entry name" value="Galactose-bd-like_sf"/>
</dbReference>
<feature type="compositionally biased region" description="Low complexity" evidence="2">
    <location>
        <begin position="79"/>
        <end position="99"/>
    </location>
</feature>
<keyword evidence="6" id="KW-1185">Reference proteome</keyword>
<sequence>MRVQTTLGSLILSAGLCAARTSETETTTAVGSVTTEIAGTTLGATSEETMTVTESDTAVEPSETLPTSGFETSTIEISTTSVAEASTRTIEDSTTTTTSPAHSVQSPPNGDFEDPTLEPWVSTGTTAVFAYGNYCYEKNQCVRLPGPYSGNNAKICQRVEVEQGYEYTFSAHLRQSCSYYNAREGEDIDCSPFVNTVQLYIDGVSSFSKPVDWDNQWHEYSDTFQYTGPSIDSTSLCIAVVMTQGDNYDFFVDAVSLVRGKSVPIPEES</sequence>
<dbReference type="OrthoDB" id="5105784at2759"/>
<dbReference type="SUPFAM" id="SSF49785">
    <property type="entry name" value="Galactose-binding domain-like"/>
    <property type="match status" value="1"/>
</dbReference>
<dbReference type="AlphaFoldDB" id="A0A0N0V5W2"/>
<dbReference type="Proteomes" id="UP000037904">
    <property type="component" value="Unassembled WGS sequence"/>
</dbReference>
<dbReference type="Gene3D" id="2.60.120.260">
    <property type="entry name" value="Galactose-binding domain-like"/>
    <property type="match status" value="1"/>
</dbReference>
<dbReference type="InterPro" id="IPR003305">
    <property type="entry name" value="CenC_carb-bd"/>
</dbReference>
<keyword evidence="1" id="KW-0378">Hydrolase</keyword>
<feature type="signal peptide" evidence="3">
    <location>
        <begin position="1"/>
        <end position="19"/>
    </location>
</feature>
<dbReference type="Pfam" id="PF02018">
    <property type="entry name" value="CBM_4_9"/>
    <property type="match status" value="1"/>
</dbReference>
<evidence type="ECO:0000313" key="5">
    <source>
        <dbReference type="EMBL" id="KPA38331.1"/>
    </source>
</evidence>
<proteinExistence type="predicted"/>
<name>A0A0N0V5W2_FUSLA</name>
<evidence type="ECO:0000256" key="1">
    <source>
        <dbReference type="ARBA" id="ARBA00022801"/>
    </source>
</evidence>
<dbReference type="EMBL" id="JXCE01000290">
    <property type="protein sequence ID" value="KPA38331.1"/>
    <property type="molecule type" value="Genomic_DNA"/>
</dbReference>
<feature type="chain" id="PRO_5005860910" description="CBM-cenC domain-containing protein" evidence="3">
    <location>
        <begin position="20"/>
        <end position="269"/>
    </location>
</feature>
<accession>A0A0N0V5W2</accession>
<evidence type="ECO:0000313" key="6">
    <source>
        <dbReference type="Proteomes" id="UP000037904"/>
    </source>
</evidence>
<feature type="domain" description="CBM-cenC" evidence="4">
    <location>
        <begin position="109"/>
        <end position="236"/>
    </location>
</feature>
<evidence type="ECO:0000256" key="3">
    <source>
        <dbReference type="SAM" id="SignalP"/>
    </source>
</evidence>
<gene>
    <name evidence="5" type="ORF">FLAG1_08831</name>
</gene>
<protein>
    <recommendedName>
        <fullName evidence="4">CBM-cenC domain-containing protein</fullName>
    </recommendedName>
</protein>
<keyword evidence="3" id="KW-0732">Signal</keyword>
<dbReference type="GO" id="GO:0016798">
    <property type="term" value="F:hydrolase activity, acting on glycosyl bonds"/>
    <property type="evidence" value="ECO:0007669"/>
    <property type="project" value="InterPro"/>
</dbReference>
<comment type="caution">
    <text evidence="5">The sequence shown here is derived from an EMBL/GenBank/DDBJ whole genome shotgun (WGS) entry which is preliminary data.</text>
</comment>
<evidence type="ECO:0000259" key="4">
    <source>
        <dbReference type="Pfam" id="PF02018"/>
    </source>
</evidence>